<dbReference type="GO" id="GO:0016538">
    <property type="term" value="F:cyclin-dependent protein serine/threonine kinase regulator activity"/>
    <property type="evidence" value="ECO:0007669"/>
    <property type="project" value="InterPro"/>
</dbReference>
<dbReference type="GO" id="GO:0044772">
    <property type="term" value="P:mitotic cell cycle phase transition"/>
    <property type="evidence" value="ECO:0007669"/>
    <property type="project" value="InterPro"/>
</dbReference>
<dbReference type="Gene3D" id="1.10.472.10">
    <property type="entry name" value="Cyclin-like"/>
    <property type="match status" value="2"/>
</dbReference>
<proteinExistence type="inferred from homology"/>
<dbReference type="SUPFAM" id="SSF47954">
    <property type="entry name" value="Cyclin-like"/>
    <property type="match status" value="2"/>
</dbReference>
<keyword evidence="2 4" id="KW-0195">Cyclin</keyword>
<keyword evidence="3" id="KW-0131">Cell cycle</keyword>
<keyword evidence="1" id="KW-0132">Cell division</keyword>
<protein>
    <submittedName>
        <fullName evidence="7">Cyclin-like protein</fullName>
    </submittedName>
</protein>
<dbReference type="Proteomes" id="UP000054937">
    <property type="component" value="Unassembled WGS sequence"/>
</dbReference>
<dbReference type="CDD" id="cd20537">
    <property type="entry name" value="CYCLIN_CCNO-like_rpt2"/>
    <property type="match status" value="1"/>
</dbReference>
<dbReference type="SMART" id="SM01332">
    <property type="entry name" value="Cyclin_C"/>
    <property type="match status" value="1"/>
</dbReference>
<dbReference type="Pfam" id="PF02984">
    <property type="entry name" value="Cyclin_C"/>
    <property type="match status" value="1"/>
</dbReference>
<dbReference type="SMART" id="SM00385">
    <property type="entry name" value="CYCLIN"/>
    <property type="match status" value="2"/>
</dbReference>
<dbReference type="GO" id="GO:0051301">
    <property type="term" value="P:cell division"/>
    <property type="evidence" value="ECO:0007669"/>
    <property type="project" value="UniProtKB-KW"/>
</dbReference>
<evidence type="ECO:0000313" key="8">
    <source>
        <dbReference type="Proteomes" id="UP000054937"/>
    </source>
</evidence>
<evidence type="ECO:0000313" key="7">
    <source>
        <dbReference type="EMBL" id="KRX02745.1"/>
    </source>
</evidence>
<dbReference type="InterPro" id="IPR039361">
    <property type="entry name" value="Cyclin"/>
</dbReference>
<keyword evidence="8" id="KW-1185">Reference proteome</keyword>
<reference evidence="7 8" key="1">
    <citation type="journal article" date="2015" name="Sci. Rep.">
        <title>Genome of the facultative scuticociliatosis pathogen Pseudocohnilembus persalinus provides insight into its virulence through horizontal gene transfer.</title>
        <authorList>
            <person name="Xiong J."/>
            <person name="Wang G."/>
            <person name="Cheng J."/>
            <person name="Tian M."/>
            <person name="Pan X."/>
            <person name="Warren A."/>
            <person name="Jiang C."/>
            <person name="Yuan D."/>
            <person name="Miao W."/>
        </authorList>
    </citation>
    <scope>NUCLEOTIDE SEQUENCE [LARGE SCALE GENOMIC DNA]</scope>
    <source>
        <strain evidence="7">36N120E</strain>
    </source>
</reference>
<dbReference type="InterPro" id="IPR013763">
    <property type="entry name" value="Cyclin-like_dom"/>
</dbReference>
<dbReference type="InterPro" id="IPR006671">
    <property type="entry name" value="Cyclin_N"/>
</dbReference>
<evidence type="ECO:0000256" key="1">
    <source>
        <dbReference type="ARBA" id="ARBA00022618"/>
    </source>
</evidence>
<gene>
    <name evidence="7" type="ORF">PPERSA_02235</name>
</gene>
<dbReference type="EMBL" id="LDAU01000152">
    <property type="protein sequence ID" value="KRX02745.1"/>
    <property type="molecule type" value="Genomic_DNA"/>
</dbReference>
<organism evidence="7 8">
    <name type="scientific">Pseudocohnilembus persalinus</name>
    <name type="common">Ciliate</name>
    <dbReference type="NCBI Taxonomy" id="266149"/>
    <lineage>
        <taxon>Eukaryota</taxon>
        <taxon>Sar</taxon>
        <taxon>Alveolata</taxon>
        <taxon>Ciliophora</taxon>
        <taxon>Intramacronucleata</taxon>
        <taxon>Oligohymenophorea</taxon>
        <taxon>Scuticociliatia</taxon>
        <taxon>Philasterida</taxon>
        <taxon>Pseudocohnilembidae</taxon>
        <taxon>Pseudocohnilembus</taxon>
    </lineage>
</organism>
<feature type="domain" description="Cyclin-like" evidence="5">
    <location>
        <begin position="109"/>
        <end position="196"/>
    </location>
</feature>
<dbReference type="OrthoDB" id="5590282at2759"/>
<dbReference type="PIRSF" id="PIRSF001771">
    <property type="entry name" value="Cyclin_A_B_D_E"/>
    <property type="match status" value="1"/>
</dbReference>
<dbReference type="InterPro" id="IPR004367">
    <property type="entry name" value="Cyclin_C-dom"/>
</dbReference>
<comment type="caution">
    <text evidence="7">The sequence shown here is derived from an EMBL/GenBank/DDBJ whole genome shotgun (WGS) entry which is preliminary data.</text>
</comment>
<feature type="domain" description="Cyclin C-terminal" evidence="6">
    <location>
        <begin position="205"/>
        <end position="325"/>
    </location>
</feature>
<feature type="domain" description="Cyclin-like" evidence="5">
    <location>
        <begin position="209"/>
        <end position="291"/>
    </location>
</feature>
<dbReference type="InterPro" id="IPR046965">
    <property type="entry name" value="Cyclin_A/B-like"/>
</dbReference>
<evidence type="ECO:0000256" key="4">
    <source>
        <dbReference type="RuleBase" id="RU000383"/>
    </source>
</evidence>
<accession>A0A0V0QKB3</accession>
<dbReference type="PANTHER" id="PTHR10177">
    <property type="entry name" value="CYCLINS"/>
    <property type="match status" value="1"/>
</dbReference>
<dbReference type="InParanoid" id="A0A0V0QKB3"/>
<evidence type="ECO:0000256" key="2">
    <source>
        <dbReference type="ARBA" id="ARBA00023127"/>
    </source>
</evidence>
<evidence type="ECO:0000259" key="6">
    <source>
        <dbReference type="SMART" id="SM01332"/>
    </source>
</evidence>
<dbReference type="InterPro" id="IPR036915">
    <property type="entry name" value="Cyclin-like_sf"/>
</dbReference>
<dbReference type="Pfam" id="PF00134">
    <property type="entry name" value="Cyclin_N"/>
    <property type="match status" value="1"/>
</dbReference>
<sequence>MDTNSKIFSQSQLKQILKNKYSNLTNASEETNATLQSNEKENDNYIAKKQLQNLINQKLHCEKTYFVELAQEITNYIFEKEKQSEISFKECPFEKHKNLSEEVRKVLINWIIQQQNTFEFPNQILYDTIKYIDYYLIQVEEPDITLENFQELGITAFQLAVKNITKCSFEMEQLEHLTKDWVKKDKILQREFQILETIGSNFTAPTRIEFLEIFCSLLDIDEKTKKFAAYILDSTLYLTKFIKYKCSFTASLSIFLAYSLINEKWGTPKYFQIVTNYSEKEIIQYKKVIMDSLLRPVKYPTNSKNQNIYKYLNQKYKKDNILEQTQQLLQKFLE</sequence>
<evidence type="ECO:0000256" key="3">
    <source>
        <dbReference type="ARBA" id="ARBA00023306"/>
    </source>
</evidence>
<comment type="similarity">
    <text evidence="4">Belongs to the cyclin family.</text>
</comment>
<evidence type="ECO:0000259" key="5">
    <source>
        <dbReference type="SMART" id="SM00385"/>
    </source>
</evidence>
<name>A0A0V0QKB3_PSEPJ</name>
<dbReference type="AlphaFoldDB" id="A0A0V0QKB3"/>